<name>A0A163AVY7_DIDRA</name>
<evidence type="ECO:0000313" key="1">
    <source>
        <dbReference type="EMBL" id="KZM21424.1"/>
    </source>
</evidence>
<protein>
    <submittedName>
        <fullName evidence="1">Uncharacterized protein</fullName>
    </submittedName>
</protein>
<organism evidence="1 2">
    <name type="scientific">Didymella rabiei</name>
    <name type="common">Chickpea ascochyta blight fungus</name>
    <name type="synonym">Mycosphaerella rabiei</name>
    <dbReference type="NCBI Taxonomy" id="5454"/>
    <lineage>
        <taxon>Eukaryota</taxon>
        <taxon>Fungi</taxon>
        <taxon>Dikarya</taxon>
        <taxon>Ascomycota</taxon>
        <taxon>Pezizomycotina</taxon>
        <taxon>Dothideomycetes</taxon>
        <taxon>Pleosporomycetidae</taxon>
        <taxon>Pleosporales</taxon>
        <taxon>Pleosporineae</taxon>
        <taxon>Didymellaceae</taxon>
        <taxon>Ascochyta</taxon>
    </lineage>
</organism>
<dbReference type="Proteomes" id="UP000076837">
    <property type="component" value="Unassembled WGS sequence"/>
</dbReference>
<reference evidence="1 2" key="1">
    <citation type="journal article" date="2016" name="Sci. Rep.">
        <title>Draft genome sequencing and secretome analysis of fungal phytopathogen Ascochyta rabiei provides insight into the necrotrophic effector repertoire.</title>
        <authorList>
            <person name="Verma S."/>
            <person name="Gazara R.K."/>
            <person name="Nizam S."/>
            <person name="Parween S."/>
            <person name="Chattopadhyay D."/>
            <person name="Verma P.K."/>
        </authorList>
    </citation>
    <scope>NUCLEOTIDE SEQUENCE [LARGE SCALE GENOMIC DNA]</scope>
    <source>
        <strain evidence="1 2">ArDII</strain>
    </source>
</reference>
<evidence type="ECO:0000313" key="2">
    <source>
        <dbReference type="Proteomes" id="UP000076837"/>
    </source>
</evidence>
<keyword evidence="2" id="KW-1185">Reference proteome</keyword>
<proteinExistence type="predicted"/>
<accession>A0A163AVY7</accession>
<dbReference type="AlphaFoldDB" id="A0A163AVY7"/>
<gene>
    <name evidence="1" type="ORF">ST47_g7445</name>
</gene>
<comment type="caution">
    <text evidence="1">The sequence shown here is derived from an EMBL/GenBank/DDBJ whole genome shotgun (WGS) entry which is preliminary data.</text>
</comment>
<dbReference type="EMBL" id="JYNV01000244">
    <property type="protein sequence ID" value="KZM21424.1"/>
    <property type="molecule type" value="Genomic_DNA"/>
</dbReference>
<sequence>MPNFSPTSKRRWNRADAADLSLGTSIRTKLRDRPSWQTLPFASMSALMCRELVMLFDGVKPVSPDRIERQKPPQTANDPRKPVAGSGAFMVDLLTKIPESPGAPCSMRLWSRVLLPYHPSSESAPPTAARYDTAAKRRTANLARIKTI</sequence>